<dbReference type="RefSeq" id="WP_139183325.1">
    <property type="nucleotide sequence ID" value="NZ_CP048813.1"/>
</dbReference>
<dbReference type="EMBL" id="FNDN01000013">
    <property type="protein sequence ID" value="SDI92387.1"/>
    <property type="molecule type" value="Genomic_DNA"/>
</dbReference>
<evidence type="ECO:0000313" key="1">
    <source>
        <dbReference type="EMBL" id="SDI92387.1"/>
    </source>
</evidence>
<proteinExistence type="predicted"/>
<accession>A0A1G8PIW8</accession>
<gene>
    <name evidence="1" type="ORF">SAMN05444695_11345</name>
</gene>
<dbReference type="Proteomes" id="UP000183263">
    <property type="component" value="Unassembled WGS sequence"/>
</dbReference>
<dbReference type="AlphaFoldDB" id="A0A1G8PIW8"/>
<protein>
    <submittedName>
        <fullName evidence="1">Uncharacterized protein</fullName>
    </submittedName>
</protein>
<name>A0A1G8PIW8_9NOCA</name>
<evidence type="ECO:0000313" key="2">
    <source>
        <dbReference type="Proteomes" id="UP000183263"/>
    </source>
</evidence>
<keyword evidence="2" id="KW-1185">Reference proteome</keyword>
<organism evidence="1 2">
    <name type="scientific">Rhodococcus triatomae</name>
    <dbReference type="NCBI Taxonomy" id="300028"/>
    <lineage>
        <taxon>Bacteria</taxon>
        <taxon>Bacillati</taxon>
        <taxon>Actinomycetota</taxon>
        <taxon>Actinomycetes</taxon>
        <taxon>Mycobacteriales</taxon>
        <taxon>Nocardiaceae</taxon>
        <taxon>Rhodococcus</taxon>
    </lineage>
</organism>
<reference evidence="1 2" key="1">
    <citation type="submission" date="2016-10" db="EMBL/GenBank/DDBJ databases">
        <authorList>
            <person name="de Groot N.N."/>
        </authorList>
    </citation>
    <scope>NUCLEOTIDE SEQUENCE [LARGE SCALE GENOMIC DNA]</scope>
    <source>
        <strain evidence="1 2">DSM 44892</strain>
    </source>
</reference>
<dbReference type="OrthoDB" id="4484002at2"/>
<sequence length="170" mass="18020">MKLRKIAARAFGVVSIAVATIVGTSGIASAAPAPAAGLWGLNGGQIPVVGQHAWCNGVVDMYFDTDPTRPAHGTITLVSRGMNGADPDWSANPKCKVDFTIIWYDGVFPFHHTVKVPTEFGVEPGETVTTEINPGSGLIYLTAGATYIDTDTWGFVPQYSYPASGYFLIP</sequence>